<sequence>MINPYKSILTSIQIIQLIVISLYITITILPGCNYPKVISFIALPNILLNLYFFQGFYKKSYKRPVKQN</sequence>
<feature type="transmembrane region" description="Helical" evidence="10">
    <location>
        <begin position="12"/>
        <end position="31"/>
    </location>
</feature>
<dbReference type="GO" id="GO:0009922">
    <property type="term" value="F:fatty acid elongase activity"/>
    <property type="evidence" value="ECO:0007669"/>
    <property type="project" value="InterPro"/>
</dbReference>
<keyword evidence="6 10" id="KW-1133">Transmembrane helix</keyword>
<protein>
    <recommendedName>
        <fullName evidence="13">Very-long-chain 3-oxoacyl-CoA synthase</fullName>
    </recommendedName>
</protein>
<evidence type="ECO:0000256" key="6">
    <source>
        <dbReference type="ARBA" id="ARBA00022989"/>
    </source>
</evidence>
<evidence type="ECO:0000313" key="11">
    <source>
        <dbReference type="EMBL" id="KAK2577287.1"/>
    </source>
</evidence>
<comment type="caution">
    <text evidence="11">The sequence shown here is derived from an EMBL/GenBank/DDBJ whole genome shotgun (WGS) entry which is preliminary data.</text>
</comment>
<evidence type="ECO:0000313" key="12">
    <source>
        <dbReference type="Proteomes" id="UP001258017"/>
    </source>
</evidence>
<dbReference type="EMBL" id="JAIFRP010004357">
    <property type="protein sequence ID" value="KAK2577287.1"/>
    <property type="molecule type" value="Genomic_DNA"/>
</dbReference>
<feature type="transmembrane region" description="Helical" evidence="10">
    <location>
        <begin position="37"/>
        <end position="57"/>
    </location>
</feature>
<dbReference type="GO" id="GO:0016020">
    <property type="term" value="C:membrane"/>
    <property type="evidence" value="ECO:0007669"/>
    <property type="project" value="UniProtKB-SubCell"/>
</dbReference>
<name>A0AAD9RCM1_9HYME</name>
<evidence type="ECO:0000256" key="2">
    <source>
        <dbReference type="ARBA" id="ARBA00022516"/>
    </source>
</evidence>
<proteinExistence type="predicted"/>
<reference evidence="11" key="2">
    <citation type="journal article" date="2023" name="Commun. Biol.">
        <title>Intrasexual cuticular hydrocarbon dimorphism in a wasp sheds light on hydrocarbon biosynthesis genes in Hymenoptera.</title>
        <authorList>
            <person name="Moris V.C."/>
            <person name="Podsiadlowski L."/>
            <person name="Martin S."/>
            <person name="Oeyen J.P."/>
            <person name="Donath A."/>
            <person name="Petersen M."/>
            <person name="Wilbrandt J."/>
            <person name="Misof B."/>
            <person name="Liedtke D."/>
            <person name="Thamm M."/>
            <person name="Scheiner R."/>
            <person name="Schmitt T."/>
            <person name="Niehuis O."/>
        </authorList>
    </citation>
    <scope>NUCLEOTIDE SEQUENCE</scope>
    <source>
        <strain evidence="11">GBR_01_08_01A</strain>
    </source>
</reference>
<evidence type="ECO:0000256" key="10">
    <source>
        <dbReference type="SAM" id="Phobius"/>
    </source>
</evidence>
<evidence type="ECO:0000256" key="1">
    <source>
        <dbReference type="ARBA" id="ARBA00004141"/>
    </source>
</evidence>
<evidence type="ECO:0000256" key="5">
    <source>
        <dbReference type="ARBA" id="ARBA00022832"/>
    </source>
</evidence>
<evidence type="ECO:0000256" key="9">
    <source>
        <dbReference type="ARBA" id="ARBA00023160"/>
    </source>
</evidence>
<evidence type="ECO:0000256" key="3">
    <source>
        <dbReference type="ARBA" id="ARBA00022679"/>
    </source>
</evidence>
<dbReference type="Pfam" id="PF01151">
    <property type="entry name" value="ELO"/>
    <property type="match status" value="1"/>
</dbReference>
<keyword evidence="3" id="KW-0808">Transferase</keyword>
<evidence type="ECO:0000256" key="8">
    <source>
        <dbReference type="ARBA" id="ARBA00023136"/>
    </source>
</evidence>
<evidence type="ECO:0008006" key="13">
    <source>
        <dbReference type="Google" id="ProtNLM"/>
    </source>
</evidence>
<accession>A0AAD9RCM1</accession>
<keyword evidence="4 10" id="KW-0812">Transmembrane</keyword>
<keyword evidence="5" id="KW-0276">Fatty acid metabolism</keyword>
<organism evidence="11 12">
    <name type="scientific">Odynerus spinipes</name>
    <dbReference type="NCBI Taxonomy" id="1348599"/>
    <lineage>
        <taxon>Eukaryota</taxon>
        <taxon>Metazoa</taxon>
        <taxon>Ecdysozoa</taxon>
        <taxon>Arthropoda</taxon>
        <taxon>Hexapoda</taxon>
        <taxon>Insecta</taxon>
        <taxon>Pterygota</taxon>
        <taxon>Neoptera</taxon>
        <taxon>Endopterygota</taxon>
        <taxon>Hymenoptera</taxon>
        <taxon>Apocrita</taxon>
        <taxon>Aculeata</taxon>
        <taxon>Vespoidea</taxon>
        <taxon>Vespidae</taxon>
        <taxon>Eumeninae</taxon>
        <taxon>Odynerus</taxon>
    </lineage>
</organism>
<keyword evidence="2" id="KW-0444">Lipid biosynthesis</keyword>
<keyword evidence="7" id="KW-0443">Lipid metabolism</keyword>
<gene>
    <name evidence="11" type="ORF">KPH14_003421</name>
</gene>
<evidence type="ECO:0000256" key="7">
    <source>
        <dbReference type="ARBA" id="ARBA00023098"/>
    </source>
</evidence>
<dbReference type="InterPro" id="IPR002076">
    <property type="entry name" value="ELO_fam"/>
</dbReference>
<reference evidence="11" key="1">
    <citation type="submission" date="2021-08" db="EMBL/GenBank/DDBJ databases">
        <authorList>
            <person name="Misof B."/>
            <person name="Oliver O."/>
            <person name="Podsiadlowski L."/>
            <person name="Donath A."/>
            <person name="Peters R."/>
            <person name="Mayer C."/>
            <person name="Rust J."/>
            <person name="Gunkel S."/>
            <person name="Lesny P."/>
            <person name="Martin S."/>
            <person name="Oeyen J.P."/>
            <person name="Petersen M."/>
            <person name="Panagiotis P."/>
            <person name="Wilbrandt J."/>
            <person name="Tanja T."/>
        </authorList>
    </citation>
    <scope>NUCLEOTIDE SEQUENCE</scope>
    <source>
        <strain evidence="11">GBR_01_08_01A</strain>
        <tissue evidence="11">Thorax + abdomen</tissue>
    </source>
</reference>
<keyword evidence="12" id="KW-1185">Reference proteome</keyword>
<keyword evidence="9" id="KW-0275">Fatty acid biosynthesis</keyword>
<comment type="subcellular location">
    <subcellularLocation>
        <location evidence="1">Membrane</location>
        <topology evidence="1">Multi-pass membrane protein</topology>
    </subcellularLocation>
</comment>
<evidence type="ECO:0000256" key="4">
    <source>
        <dbReference type="ARBA" id="ARBA00022692"/>
    </source>
</evidence>
<keyword evidence="8 10" id="KW-0472">Membrane</keyword>
<dbReference type="GO" id="GO:0006633">
    <property type="term" value="P:fatty acid biosynthetic process"/>
    <property type="evidence" value="ECO:0007669"/>
    <property type="project" value="UniProtKB-KW"/>
</dbReference>
<dbReference type="AlphaFoldDB" id="A0AAD9RCM1"/>
<dbReference type="Proteomes" id="UP001258017">
    <property type="component" value="Unassembled WGS sequence"/>
</dbReference>